<evidence type="ECO:0000256" key="1">
    <source>
        <dbReference type="ARBA" id="ARBA00023002"/>
    </source>
</evidence>
<gene>
    <name evidence="4" type="primary">NOX5</name>
    <name evidence="4" type="ORF">Anas_09209</name>
</gene>
<evidence type="ECO:0000313" key="4">
    <source>
        <dbReference type="EMBL" id="KAB7499750.1"/>
    </source>
</evidence>
<feature type="region of interest" description="Disordered" evidence="2">
    <location>
        <begin position="205"/>
        <end position="238"/>
    </location>
</feature>
<dbReference type="Gene3D" id="3.40.50.80">
    <property type="entry name" value="Nucleotide-binding domain of ferredoxin-NADP reductase (FNR) module"/>
    <property type="match status" value="2"/>
</dbReference>
<dbReference type="PANTHER" id="PTHR11972">
    <property type="entry name" value="NADPH OXIDASE"/>
    <property type="match status" value="1"/>
</dbReference>
<dbReference type="SUPFAM" id="SSF52343">
    <property type="entry name" value="Ferredoxin reductase-like, C-terminal NADP-linked domain"/>
    <property type="match status" value="1"/>
</dbReference>
<protein>
    <submittedName>
        <fullName evidence="4">NADPH oxidase 5</fullName>
    </submittedName>
</protein>
<evidence type="ECO:0000313" key="5">
    <source>
        <dbReference type="Proteomes" id="UP000326759"/>
    </source>
</evidence>
<organism evidence="4 5">
    <name type="scientific">Armadillidium nasatum</name>
    <dbReference type="NCBI Taxonomy" id="96803"/>
    <lineage>
        <taxon>Eukaryota</taxon>
        <taxon>Metazoa</taxon>
        <taxon>Ecdysozoa</taxon>
        <taxon>Arthropoda</taxon>
        <taxon>Crustacea</taxon>
        <taxon>Multicrustacea</taxon>
        <taxon>Malacostraca</taxon>
        <taxon>Eumalacostraca</taxon>
        <taxon>Peracarida</taxon>
        <taxon>Isopoda</taxon>
        <taxon>Oniscidea</taxon>
        <taxon>Crinocheta</taxon>
        <taxon>Armadillidiidae</taxon>
        <taxon>Armadillidium</taxon>
    </lineage>
</organism>
<keyword evidence="1" id="KW-0560">Oxidoreductase</keyword>
<feature type="domain" description="Ferric reductase NAD binding" evidence="3">
    <location>
        <begin position="272"/>
        <end position="325"/>
    </location>
</feature>
<sequence length="382" mass="44297">MEKHISGALWLHIRAVGEWTNRLYNYFEYQQLQCERRSTNSKLSIQYSDNKNIMVNIEEFDKGSGKAVKTCTDSCAYPERKNGVVNVAYVSENKMNNDSTEGENETAEDIQTLTDVEIRGNKGFINKKKLVKTKSVPDLDVNMKKRERNMIFRENWRRNSETLVNEDFDEAFKLEGSQKMRKIIFATNRSVAMSVRYMRRKPRVVTLDMPENSEEDSSSEETDEELEEKKQATDDVEAPKPTAIYVDGPYGAPSSHIFRAQHAVLIGTGIGVDFFWINRDQRSFEWFVNLLSQLEIEQAEQGGFLERFLDMHMYITSALQKTDMKAVGLQLALELLHEKVFKQLLNQRKGKITVFYCGPPALGRSLRYKCDEYGFDFRKEIF</sequence>
<accession>A0A5N5T471</accession>
<dbReference type="GO" id="GO:0016175">
    <property type="term" value="F:superoxide-generating NAD(P)H oxidase activity"/>
    <property type="evidence" value="ECO:0007669"/>
    <property type="project" value="TreeGrafter"/>
</dbReference>
<dbReference type="Proteomes" id="UP000326759">
    <property type="component" value="Unassembled WGS sequence"/>
</dbReference>
<dbReference type="GO" id="GO:0006952">
    <property type="term" value="P:defense response"/>
    <property type="evidence" value="ECO:0007669"/>
    <property type="project" value="TreeGrafter"/>
</dbReference>
<feature type="compositionally biased region" description="Acidic residues" evidence="2">
    <location>
        <begin position="211"/>
        <end position="226"/>
    </location>
</feature>
<keyword evidence="5" id="KW-1185">Reference proteome</keyword>
<dbReference type="InterPro" id="IPR039261">
    <property type="entry name" value="FNR_nucleotide-bd"/>
</dbReference>
<dbReference type="InterPro" id="IPR013121">
    <property type="entry name" value="Fe_red_NAD-bd_6"/>
</dbReference>
<dbReference type="OrthoDB" id="6381081at2759"/>
<name>A0A5N5T471_9CRUS</name>
<reference evidence="4 5" key="1">
    <citation type="journal article" date="2019" name="PLoS Biol.">
        <title>Sex chromosomes control vertical transmission of feminizing Wolbachia symbionts in an isopod.</title>
        <authorList>
            <person name="Becking T."/>
            <person name="Chebbi M.A."/>
            <person name="Giraud I."/>
            <person name="Moumen B."/>
            <person name="Laverre T."/>
            <person name="Caubet Y."/>
            <person name="Peccoud J."/>
            <person name="Gilbert C."/>
            <person name="Cordaux R."/>
        </authorList>
    </citation>
    <scope>NUCLEOTIDE SEQUENCE [LARGE SCALE GENOMIC DNA]</scope>
    <source>
        <strain evidence="4">ANa2</strain>
        <tissue evidence="4">Whole body excluding digestive tract and cuticle</tissue>
    </source>
</reference>
<dbReference type="GO" id="GO:0043020">
    <property type="term" value="C:NADPH oxidase complex"/>
    <property type="evidence" value="ECO:0007669"/>
    <property type="project" value="TreeGrafter"/>
</dbReference>
<evidence type="ECO:0000256" key="2">
    <source>
        <dbReference type="SAM" id="MobiDB-lite"/>
    </source>
</evidence>
<dbReference type="EMBL" id="SEYY01016834">
    <property type="protein sequence ID" value="KAB7499750.1"/>
    <property type="molecule type" value="Genomic_DNA"/>
</dbReference>
<dbReference type="AlphaFoldDB" id="A0A5N5T471"/>
<dbReference type="PANTHER" id="PTHR11972:SF58">
    <property type="entry name" value="NADPH OXIDASE 5"/>
    <property type="match status" value="1"/>
</dbReference>
<dbReference type="CDD" id="cd06186">
    <property type="entry name" value="NOX_Duox_like_FAD_NADP"/>
    <property type="match status" value="1"/>
</dbReference>
<comment type="caution">
    <text evidence="4">The sequence shown here is derived from an EMBL/GenBank/DDBJ whole genome shotgun (WGS) entry which is preliminary data.</text>
</comment>
<dbReference type="InterPro" id="IPR050369">
    <property type="entry name" value="RBOH/FRE"/>
</dbReference>
<dbReference type="GO" id="GO:0042554">
    <property type="term" value="P:superoxide anion generation"/>
    <property type="evidence" value="ECO:0007669"/>
    <property type="project" value="TreeGrafter"/>
</dbReference>
<proteinExistence type="predicted"/>
<evidence type="ECO:0000259" key="3">
    <source>
        <dbReference type="Pfam" id="PF08030"/>
    </source>
</evidence>
<dbReference type="Pfam" id="PF08030">
    <property type="entry name" value="NAD_binding_6"/>
    <property type="match status" value="1"/>
</dbReference>